<dbReference type="EMBL" id="MDEK01000004">
    <property type="protein sequence ID" value="PPU83934.1"/>
    <property type="molecule type" value="Genomic_DNA"/>
</dbReference>
<feature type="signal peptide" evidence="1">
    <location>
        <begin position="1"/>
        <end position="29"/>
    </location>
</feature>
<accession>A0A2P5Z6S7</accession>
<name>A0A2P5Z6S7_9XANT</name>
<dbReference type="InterPro" id="IPR011050">
    <property type="entry name" value="Pectin_lyase_fold/virulence"/>
</dbReference>
<gene>
    <name evidence="2" type="ORF">XsacCFBP4641_06075</name>
</gene>
<sequence>MIMTTTFSLSTGAHALGVLALMTTATAIAAVPAAPQCSVPQAWVLPTATTTVGNGTQASCTASALASAVAQGGYITFNCGTKPTSIAVARSITIAATTPTVIDGQGKITLDGRQSARILLVNAGSALSVRNLKLQNGSSVQPASNQAYDPGTWGGGAIKVGYRGKLEVINSQFLANRSSIGGGAIFAGSDAEVTIVRSGFYKNSSWLGGALYTQLSRLTIVGSEFANNQAINAPQGFPDAGNFGGGGAIDTDGASLAGYLKGGVGSGGTLAMCGTVVRNNVAANGSGGATLWAYAPDTIDVKYSTFANNVATGGPGGGARISMGFTDTSHAGTTITTPGTISVAETSFLSNKAEQGNAGALYLDCYGACDVSNSTFYGNYAKGVGAAIQHVGWQPANGDQGRPSVRFNNVTFAENTPWVTLFGDRFDLRNSILYSKTERVFCNNQSNTGNNLIEYSAKGAVWPNACLAAGTVKAADPLLSAPASNGGPTLTMLPAANSPALNAGSGCAAIDQRGNPRNAAVCDLGAVEVK</sequence>
<dbReference type="STRING" id="56458.SB85_12050"/>
<reference evidence="2 3" key="1">
    <citation type="submission" date="2016-08" db="EMBL/GenBank/DDBJ databases">
        <authorList>
            <person name="Seilhamer J.J."/>
        </authorList>
    </citation>
    <scope>NUCLEOTIDE SEQUENCE [LARGE SCALE GENOMIC DNA]</scope>
    <source>
        <strain evidence="2 3">CFBP4641</strain>
    </source>
</reference>
<evidence type="ECO:0000313" key="2">
    <source>
        <dbReference type="EMBL" id="PPU83934.1"/>
    </source>
</evidence>
<evidence type="ECO:0008006" key="4">
    <source>
        <dbReference type="Google" id="ProtNLM"/>
    </source>
</evidence>
<dbReference type="Proteomes" id="UP000247346">
    <property type="component" value="Unassembled WGS sequence"/>
</dbReference>
<dbReference type="NCBIfam" id="NF041518">
    <property type="entry name" value="choice_anch_Q"/>
    <property type="match status" value="1"/>
</dbReference>
<keyword evidence="1" id="KW-0732">Signal</keyword>
<protein>
    <recommendedName>
        <fullName evidence="4">Chlamydia polymorphic membrane family protein</fullName>
    </recommendedName>
</protein>
<organism evidence="2 3">
    <name type="scientific">Xanthomonas sacchari</name>
    <dbReference type="NCBI Taxonomy" id="56458"/>
    <lineage>
        <taxon>Bacteria</taxon>
        <taxon>Pseudomonadati</taxon>
        <taxon>Pseudomonadota</taxon>
        <taxon>Gammaproteobacteria</taxon>
        <taxon>Lysobacterales</taxon>
        <taxon>Lysobacteraceae</taxon>
        <taxon>Xanthomonas</taxon>
    </lineage>
</organism>
<comment type="caution">
    <text evidence="2">The sequence shown here is derived from an EMBL/GenBank/DDBJ whole genome shotgun (WGS) entry which is preliminary data.</text>
</comment>
<dbReference type="InterPro" id="IPR059226">
    <property type="entry name" value="Choice_anch_Q_dom"/>
</dbReference>
<evidence type="ECO:0000313" key="3">
    <source>
        <dbReference type="Proteomes" id="UP000247346"/>
    </source>
</evidence>
<dbReference type="GeneID" id="93877113"/>
<proteinExistence type="predicted"/>
<dbReference type="OrthoDB" id="5992203at2"/>
<dbReference type="AlphaFoldDB" id="A0A2P5Z6S7"/>
<dbReference type="SUPFAM" id="SSF51126">
    <property type="entry name" value="Pectin lyase-like"/>
    <property type="match status" value="1"/>
</dbReference>
<evidence type="ECO:0000256" key="1">
    <source>
        <dbReference type="SAM" id="SignalP"/>
    </source>
</evidence>
<dbReference type="RefSeq" id="WP_010340607.1">
    <property type="nucleotide sequence ID" value="NZ_CP132343.1"/>
</dbReference>
<feature type="chain" id="PRO_5015148066" description="Chlamydia polymorphic membrane family protein" evidence="1">
    <location>
        <begin position="30"/>
        <end position="530"/>
    </location>
</feature>